<name>A0A485K6U0_9STRA</name>
<evidence type="ECO:0000313" key="2">
    <source>
        <dbReference type="EMBL" id="VFT79087.1"/>
    </source>
</evidence>
<protein>
    <submittedName>
        <fullName evidence="2">Aste57867_1880 protein</fullName>
    </submittedName>
</protein>
<reference evidence="1" key="2">
    <citation type="submission" date="2019-06" db="EMBL/GenBank/DDBJ databases">
        <title>Genomics analysis of Aphanomyces spp. identifies a new class of oomycete effector associated with host adaptation.</title>
        <authorList>
            <person name="Gaulin E."/>
        </authorList>
    </citation>
    <scope>NUCLEOTIDE SEQUENCE</scope>
    <source>
        <strain evidence="1">CBS 578.67</strain>
    </source>
</reference>
<reference evidence="2 3" key="1">
    <citation type="submission" date="2019-03" db="EMBL/GenBank/DDBJ databases">
        <authorList>
            <person name="Gaulin E."/>
            <person name="Dumas B."/>
        </authorList>
    </citation>
    <scope>NUCLEOTIDE SEQUENCE [LARGE SCALE GENOMIC DNA]</scope>
    <source>
        <strain evidence="2">CBS 568.67</strain>
    </source>
</reference>
<proteinExistence type="predicted"/>
<gene>
    <name evidence="2" type="primary">Aste57867_1880</name>
    <name evidence="1" type="ORF">As57867_001878</name>
    <name evidence="2" type="ORF">ASTE57867_1880</name>
</gene>
<evidence type="ECO:0000313" key="3">
    <source>
        <dbReference type="Proteomes" id="UP000332933"/>
    </source>
</evidence>
<organism evidence="2 3">
    <name type="scientific">Aphanomyces stellatus</name>
    <dbReference type="NCBI Taxonomy" id="120398"/>
    <lineage>
        <taxon>Eukaryota</taxon>
        <taxon>Sar</taxon>
        <taxon>Stramenopiles</taxon>
        <taxon>Oomycota</taxon>
        <taxon>Saprolegniomycetes</taxon>
        <taxon>Saprolegniales</taxon>
        <taxon>Verrucalvaceae</taxon>
        <taxon>Aphanomyces</taxon>
    </lineage>
</organism>
<dbReference type="AlphaFoldDB" id="A0A485K6U0"/>
<dbReference type="EMBL" id="VJMH01000177">
    <property type="protein sequence ID" value="KAF0718142.1"/>
    <property type="molecule type" value="Genomic_DNA"/>
</dbReference>
<dbReference type="EMBL" id="CAADRA010000177">
    <property type="protein sequence ID" value="VFT79087.1"/>
    <property type="molecule type" value="Genomic_DNA"/>
</dbReference>
<sequence length="353" mass="40420">MRYRNDQEYHLKKAGLLLVDVEKAPWYGLFAFEREIFVRVFGQQSLAHFNPLLGFITILSQGVEAMMKFKCRTTGWRAILVNGNSIPHDKFVRLDEGDEITLVRTSHIFLKYKVVARAACVPMTFMSKDVADAPCHFEQERGPSAPLEIPRSPAEEVKAPSSINPQTASSFRCPWVLQAHRDSTVDNQLQNIMDKEGIFTIDVEGPLYNGLFQVDRYKWERVLGHHVLGMKRWIGFVQVPNLQRRDVVVPMEIMNPQVGHAVLVNGKPIGSYFMSCLSHVAHKCVAKAMLDRLNEGDVLGPFGFYTQTMDTLNWSENRPRLDAWLEKQLFHLRTPRRGSRGRWGETPVRSLQL</sequence>
<evidence type="ECO:0000313" key="1">
    <source>
        <dbReference type="EMBL" id="KAF0718142.1"/>
    </source>
</evidence>
<accession>A0A485K6U0</accession>
<dbReference type="Proteomes" id="UP000332933">
    <property type="component" value="Unassembled WGS sequence"/>
</dbReference>
<keyword evidence="3" id="KW-1185">Reference proteome</keyword>